<reference evidence="11 12" key="1">
    <citation type="submission" date="2018-09" db="EMBL/GenBank/DDBJ databases">
        <title>Novel species of Arthrobacter.</title>
        <authorList>
            <person name="Liu Q."/>
            <person name="Xin Y.-H."/>
        </authorList>
    </citation>
    <scope>NUCLEOTIDE SEQUENCE [LARGE SCALE GENOMIC DNA]</scope>
    <source>
        <strain evidence="11 12">Hz2</strain>
    </source>
</reference>
<evidence type="ECO:0000313" key="12">
    <source>
        <dbReference type="Proteomes" id="UP000272560"/>
    </source>
</evidence>
<accession>A0A3A5MBB6</accession>
<comment type="catalytic activity">
    <reaction evidence="6">
        <text>L-homocysteine + H2O = 2-oxobutanoate + hydrogen sulfide + NH4(+) + H(+)</text>
        <dbReference type="Rhea" id="RHEA:14501"/>
        <dbReference type="ChEBI" id="CHEBI:15377"/>
        <dbReference type="ChEBI" id="CHEBI:15378"/>
        <dbReference type="ChEBI" id="CHEBI:16763"/>
        <dbReference type="ChEBI" id="CHEBI:28938"/>
        <dbReference type="ChEBI" id="CHEBI:29919"/>
        <dbReference type="ChEBI" id="CHEBI:58199"/>
        <dbReference type="EC" id="4.4.1.2"/>
    </reaction>
    <physiologicalReaction direction="left-to-right" evidence="6">
        <dbReference type="Rhea" id="RHEA:14502"/>
    </physiologicalReaction>
</comment>
<sequence length="394" mass="41574">MALEHPDLAPDTLTVAAGRPPREHDAPVNVPIVLTTTYHETRAPEAGDRIYARGSNPTWDPFEEALGALENATLPALVFASGLGAAAAALSLIPTGGAVVMPRHAYAGSISLAGDLAAQGRFELRTVDIADTDAVLAELEALTARFDAGQVMLWLESPTNPMLEVAELSVLTDAAHAMGAVVVADNTFNTPMVHRPLDAGVDVVLHSVTKWLAGHSDVVLGALVTSDATLRDRLLAHRTLHGAIAGPFEVWLALRGLRTLALRMDRSQATAAALAHRLVDHPAVRRVRYPGLASDPGHERAAAQFNGFGGIVSIELDDVATADALVAAVRLWLPATSLGGVESLVERRRRQPAEPTTVPEALVRLSVGIENPDDLWADLDQALRVAAGPRDGGL</sequence>
<dbReference type="GO" id="GO:0019343">
    <property type="term" value="P:cysteine biosynthetic process via cystathionine"/>
    <property type="evidence" value="ECO:0007669"/>
    <property type="project" value="TreeGrafter"/>
</dbReference>
<evidence type="ECO:0000256" key="10">
    <source>
        <dbReference type="SAM" id="MobiDB-lite"/>
    </source>
</evidence>
<dbReference type="InterPro" id="IPR015421">
    <property type="entry name" value="PyrdxlP-dep_Trfase_major"/>
</dbReference>
<evidence type="ECO:0000256" key="1">
    <source>
        <dbReference type="ARBA" id="ARBA00001933"/>
    </source>
</evidence>
<evidence type="ECO:0000256" key="9">
    <source>
        <dbReference type="RuleBase" id="RU362118"/>
    </source>
</evidence>
<comment type="caution">
    <text evidence="11">The sequence shown here is derived from an EMBL/GenBank/DDBJ whole genome shotgun (WGS) entry which is preliminary data.</text>
</comment>
<dbReference type="GO" id="GO:0018826">
    <property type="term" value="F:methionine gamma-lyase activity"/>
    <property type="evidence" value="ECO:0007669"/>
    <property type="project" value="UniProtKB-EC"/>
</dbReference>
<organism evidence="11 12">
    <name type="scientific">Arthrobacter cheniae</name>
    <dbReference type="NCBI Taxonomy" id="1258888"/>
    <lineage>
        <taxon>Bacteria</taxon>
        <taxon>Bacillati</taxon>
        <taxon>Actinomycetota</taxon>
        <taxon>Actinomycetes</taxon>
        <taxon>Micrococcales</taxon>
        <taxon>Micrococcaceae</taxon>
        <taxon>Arthrobacter</taxon>
    </lineage>
</organism>
<feature type="modified residue" description="N6-(pyridoxal phosphate)lysine" evidence="8">
    <location>
        <position position="210"/>
    </location>
</feature>
<protein>
    <recommendedName>
        <fullName evidence="4">homocysteine desulfhydrase</fullName>
        <ecNumber evidence="4">4.4.1.2</ecNumber>
    </recommendedName>
    <alternativeName>
        <fullName evidence="5">Homocysteine desulfhydrase</fullName>
    </alternativeName>
</protein>
<dbReference type="Gene3D" id="3.40.640.10">
    <property type="entry name" value="Type I PLP-dependent aspartate aminotransferase-like (Major domain)"/>
    <property type="match status" value="1"/>
</dbReference>
<evidence type="ECO:0000256" key="4">
    <source>
        <dbReference type="ARBA" id="ARBA00047175"/>
    </source>
</evidence>
<dbReference type="Proteomes" id="UP000272560">
    <property type="component" value="Unassembled WGS sequence"/>
</dbReference>
<dbReference type="GO" id="GO:0030170">
    <property type="term" value="F:pyridoxal phosphate binding"/>
    <property type="evidence" value="ECO:0007669"/>
    <property type="project" value="InterPro"/>
</dbReference>
<dbReference type="RefSeq" id="WP_120148505.1">
    <property type="nucleotide sequence ID" value="NZ_QZVT01000004.1"/>
</dbReference>
<dbReference type="GO" id="GO:0003962">
    <property type="term" value="F:cystathionine gamma-synthase activity"/>
    <property type="evidence" value="ECO:0007669"/>
    <property type="project" value="TreeGrafter"/>
</dbReference>
<evidence type="ECO:0000256" key="6">
    <source>
        <dbReference type="ARBA" id="ARBA00048780"/>
    </source>
</evidence>
<dbReference type="GO" id="GO:0019346">
    <property type="term" value="P:transsulfuration"/>
    <property type="evidence" value="ECO:0007669"/>
    <property type="project" value="InterPro"/>
</dbReference>
<evidence type="ECO:0000313" key="11">
    <source>
        <dbReference type="EMBL" id="RJT79857.1"/>
    </source>
</evidence>
<gene>
    <name evidence="11" type="ORF">D6T63_08005</name>
</gene>
<name>A0A3A5MBB6_9MICC</name>
<evidence type="ECO:0000256" key="5">
    <source>
        <dbReference type="ARBA" id="ARBA00047199"/>
    </source>
</evidence>
<feature type="region of interest" description="Disordered" evidence="10">
    <location>
        <begin position="1"/>
        <end position="26"/>
    </location>
</feature>
<comment type="cofactor">
    <cofactor evidence="1 9">
        <name>pyridoxal 5'-phosphate</name>
        <dbReference type="ChEBI" id="CHEBI:597326"/>
    </cofactor>
</comment>
<dbReference type="EC" id="4.4.1.2" evidence="4"/>
<keyword evidence="12" id="KW-1185">Reference proteome</keyword>
<dbReference type="InterPro" id="IPR000277">
    <property type="entry name" value="Cys/Met-Metab_PyrdxlP-dep_enz"/>
</dbReference>
<dbReference type="Gene3D" id="3.90.1150.10">
    <property type="entry name" value="Aspartate Aminotransferase, domain 1"/>
    <property type="match status" value="1"/>
</dbReference>
<dbReference type="PIRSF" id="PIRSF001434">
    <property type="entry name" value="CGS"/>
    <property type="match status" value="1"/>
</dbReference>
<comment type="catalytic activity">
    <reaction evidence="7">
        <text>L-methionine + H2O = methanethiol + 2-oxobutanoate + NH4(+)</text>
        <dbReference type="Rhea" id="RHEA:23800"/>
        <dbReference type="ChEBI" id="CHEBI:15377"/>
        <dbReference type="ChEBI" id="CHEBI:16007"/>
        <dbReference type="ChEBI" id="CHEBI:16763"/>
        <dbReference type="ChEBI" id="CHEBI:28938"/>
        <dbReference type="ChEBI" id="CHEBI:57844"/>
        <dbReference type="EC" id="4.4.1.11"/>
    </reaction>
    <physiologicalReaction direction="left-to-right" evidence="7">
        <dbReference type="Rhea" id="RHEA:23801"/>
    </physiologicalReaction>
</comment>
<dbReference type="PANTHER" id="PTHR11808">
    <property type="entry name" value="TRANS-SULFURATION ENZYME FAMILY MEMBER"/>
    <property type="match status" value="1"/>
</dbReference>
<dbReference type="EMBL" id="QZVT01000004">
    <property type="protein sequence ID" value="RJT79857.1"/>
    <property type="molecule type" value="Genomic_DNA"/>
</dbReference>
<evidence type="ECO:0000256" key="3">
    <source>
        <dbReference type="ARBA" id="ARBA00022898"/>
    </source>
</evidence>
<dbReference type="Pfam" id="PF01053">
    <property type="entry name" value="Cys_Met_Meta_PP"/>
    <property type="match status" value="1"/>
</dbReference>
<comment type="similarity">
    <text evidence="2 9">Belongs to the trans-sulfuration enzymes family.</text>
</comment>
<dbReference type="AlphaFoldDB" id="A0A3A5MBB6"/>
<dbReference type="GO" id="GO:0005737">
    <property type="term" value="C:cytoplasm"/>
    <property type="evidence" value="ECO:0007669"/>
    <property type="project" value="TreeGrafter"/>
</dbReference>
<dbReference type="InterPro" id="IPR015422">
    <property type="entry name" value="PyrdxlP-dep_Trfase_small"/>
</dbReference>
<evidence type="ECO:0000256" key="7">
    <source>
        <dbReference type="ARBA" id="ARBA00052699"/>
    </source>
</evidence>
<evidence type="ECO:0000256" key="2">
    <source>
        <dbReference type="ARBA" id="ARBA00009077"/>
    </source>
</evidence>
<dbReference type="PANTHER" id="PTHR11808:SF15">
    <property type="entry name" value="CYSTATHIONINE GAMMA-LYASE"/>
    <property type="match status" value="1"/>
</dbReference>
<dbReference type="OrthoDB" id="9780685at2"/>
<keyword evidence="3 8" id="KW-0663">Pyridoxal phosphate</keyword>
<dbReference type="SUPFAM" id="SSF53383">
    <property type="entry name" value="PLP-dependent transferases"/>
    <property type="match status" value="1"/>
</dbReference>
<dbReference type="FunFam" id="3.40.640.10:FF:000046">
    <property type="entry name" value="Cystathionine gamma-lyase"/>
    <property type="match status" value="1"/>
</dbReference>
<dbReference type="GO" id="GO:0004123">
    <property type="term" value="F:cystathionine gamma-lyase activity"/>
    <property type="evidence" value="ECO:0007669"/>
    <property type="project" value="TreeGrafter"/>
</dbReference>
<dbReference type="GO" id="GO:0047982">
    <property type="term" value="F:homocysteine desulfhydrase activity"/>
    <property type="evidence" value="ECO:0007669"/>
    <property type="project" value="UniProtKB-EC"/>
</dbReference>
<dbReference type="InterPro" id="IPR015424">
    <property type="entry name" value="PyrdxlP-dep_Trfase"/>
</dbReference>
<proteinExistence type="inferred from homology"/>
<evidence type="ECO:0000256" key="8">
    <source>
        <dbReference type="PIRSR" id="PIRSR001434-2"/>
    </source>
</evidence>